<accession>A0ACB9HSB8</accession>
<proteinExistence type="predicted"/>
<sequence length="256" mass="28474">MLKDHIDLLKIAPRILVNTFDELEIVSIPAIEKYMIGPLVPSVFLDGRGPSYNSLGYDLFEKPEEDYIKWLNTKPKSSVVYASFGSMATLSIDQAEELASALVESRRPFLWVIRDGGQAVKLRNIEVLRKQGMIVGWCSQVEVLNHQAIGCFLTHCGWNSTTEALAAGVPTVGFPQWSDEATNAKMIEDVWKTGVKVKKSEGDGIVEGKEIKRCVEMVIEDGEMRRNAEKWKELARQALNNGGSSAVNLQVFLDDA</sequence>
<keyword evidence="2" id="KW-1185">Reference proteome</keyword>
<gene>
    <name evidence="1" type="ORF">L1987_33467</name>
</gene>
<reference evidence="2" key="1">
    <citation type="journal article" date="2022" name="Mol. Ecol. Resour.">
        <title>The genomes of chicory, endive, great burdock and yacon provide insights into Asteraceae palaeo-polyploidization history and plant inulin production.</title>
        <authorList>
            <person name="Fan W."/>
            <person name="Wang S."/>
            <person name="Wang H."/>
            <person name="Wang A."/>
            <person name="Jiang F."/>
            <person name="Liu H."/>
            <person name="Zhao H."/>
            <person name="Xu D."/>
            <person name="Zhang Y."/>
        </authorList>
    </citation>
    <scope>NUCLEOTIDE SEQUENCE [LARGE SCALE GENOMIC DNA]</scope>
    <source>
        <strain evidence="2">cv. Yunnan</strain>
    </source>
</reference>
<dbReference type="EMBL" id="CM042028">
    <property type="protein sequence ID" value="KAI3798198.1"/>
    <property type="molecule type" value="Genomic_DNA"/>
</dbReference>
<reference evidence="1 2" key="2">
    <citation type="journal article" date="2022" name="Mol. Ecol. Resour.">
        <title>The genomes of chicory, endive, great burdock and yacon provide insights into Asteraceae paleo-polyploidization history and plant inulin production.</title>
        <authorList>
            <person name="Fan W."/>
            <person name="Wang S."/>
            <person name="Wang H."/>
            <person name="Wang A."/>
            <person name="Jiang F."/>
            <person name="Liu H."/>
            <person name="Zhao H."/>
            <person name="Xu D."/>
            <person name="Zhang Y."/>
        </authorList>
    </citation>
    <scope>NUCLEOTIDE SEQUENCE [LARGE SCALE GENOMIC DNA]</scope>
    <source>
        <strain evidence="2">cv. Yunnan</strain>
        <tissue evidence="1">Leaves</tissue>
    </source>
</reference>
<evidence type="ECO:0000313" key="1">
    <source>
        <dbReference type="EMBL" id="KAI3798198.1"/>
    </source>
</evidence>
<name>A0ACB9HSB8_9ASTR</name>
<organism evidence="1 2">
    <name type="scientific">Smallanthus sonchifolius</name>
    <dbReference type="NCBI Taxonomy" id="185202"/>
    <lineage>
        <taxon>Eukaryota</taxon>
        <taxon>Viridiplantae</taxon>
        <taxon>Streptophyta</taxon>
        <taxon>Embryophyta</taxon>
        <taxon>Tracheophyta</taxon>
        <taxon>Spermatophyta</taxon>
        <taxon>Magnoliopsida</taxon>
        <taxon>eudicotyledons</taxon>
        <taxon>Gunneridae</taxon>
        <taxon>Pentapetalae</taxon>
        <taxon>asterids</taxon>
        <taxon>campanulids</taxon>
        <taxon>Asterales</taxon>
        <taxon>Asteraceae</taxon>
        <taxon>Asteroideae</taxon>
        <taxon>Heliantheae alliance</taxon>
        <taxon>Millerieae</taxon>
        <taxon>Smallanthus</taxon>
    </lineage>
</organism>
<protein>
    <submittedName>
        <fullName evidence="1">Uncharacterized protein</fullName>
    </submittedName>
</protein>
<dbReference type="Proteomes" id="UP001056120">
    <property type="component" value="Linkage Group LG11"/>
</dbReference>
<evidence type="ECO:0000313" key="2">
    <source>
        <dbReference type="Proteomes" id="UP001056120"/>
    </source>
</evidence>
<comment type="caution">
    <text evidence="1">The sequence shown here is derived from an EMBL/GenBank/DDBJ whole genome shotgun (WGS) entry which is preliminary data.</text>
</comment>